<feature type="domain" description="AAA+ ATPase" evidence="2">
    <location>
        <begin position="565"/>
        <end position="846"/>
    </location>
</feature>
<dbReference type="CDD" id="cd00267">
    <property type="entry name" value="ABC_ATPase"/>
    <property type="match status" value="1"/>
</dbReference>
<evidence type="ECO:0000256" key="1">
    <source>
        <dbReference type="SAM" id="MobiDB-lite"/>
    </source>
</evidence>
<protein>
    <recommendedName>
        <fullName evidence="2">AAA+ ATPase domain-containing protein</fullName>
    </recommendedName>
</protein>
<dbReference type="EMBL" id="RCZC01000002">
    <property type="protein sequence ID" value="TPG55058.1"/>
    <property type="molecule type" value="Genomic_DNA"/>
</dbReference>
<evidence type="ECO:0000313" key="4">
    <source>
        <dbReference type="Proteomes" id="UP000319931"/>
    </source>
</evidence>
<dbReference type="Pfam" id="PF13304">
    <property type="entry name" value="AAA_21"/>
    <property type="match status" value="1"/>
</dbReference>
<proteinExistence type="predicted"/>
<name>A0A502FZQ8_9SPHN</name>
<dbReference type="Proteomes" id="UP000319931">
    <property type="component" value="Unassembled WGS sequence"/>
</dbReference>
<gene>
    <name evidence="3" type="ORF">EAH76_10825</name>
</gene>
<reference evidence="3 4" key="1">
    <citation type="journal article" date="2019" name="Environ. Microbiol.">
        <title>Species interactions and distinct microbial communities in high Arctic permafrost affected cryosols are associated with the CH4 and CO2 gas fluxes.</title>
        <authorList>
            <person name="Altshuler I."/>
            <person name="Hamel J."/>
            <person name="Turney S."/>
            <person name="Magnuson E."/>
            <person name="Levesque R."/>
            <person name="Greer C."/>
            <person name="Whyte L.G."/>
        </authorList>
    </citation>
    <scope>NUCLEOTIDE SEQUENCE [LARGE SCALE GENOMIC DNA]</scope>
    <source>
        <strain evidence="3 4">E6.1</strain>
    </source>
</reference>
<dbReference type="Gene3D" id="3.40.50.300">
    <property type="entry name" value="P-loop containing nucleotide triphosphate hydrolases"/>
    <property type="match status" value="2"/>
</dbReference>
<feature type="region of interest" description="Disordered" evidence="1">
    <location>
        <begin position="87"/>
        <end position="107"/>
    </location>
</feature>
<dbReference type="InterPro" id="IPR003593">
    <property type="entry name" value="AAA+_ATPase"/>
</dbReference>
<dbReference type="InterPro" id="IPR027417">
    <property type="entry name" value="P-loop_NTPase"/>
</dbReference>
<dbReference type="PANTHER" id="PTHR43581:SF2">
    <property type="entry name" value="EXCINUCLEASE ATPASE SUBUNIT"/>
    <property type="match status" value="1"/>
</dbReference>
<comment type="caution">
    <text evidence="3">The sequence shown here is derived from an EMBL/GenBank/DDBJ whole genome shotgun (WGS) entry which is preliminary data.</text>
</comment>
<organism evidence="3 4">
    <name type="scientific">Sphingomonas glacialis</name>
    <dbReference type="NCBI Taxonomy" id="658225"/>
    <lineage>
        <taxon>Bacteria</taxon>
        <taxon>Pseudomonadati</taxon>
        <taxon>Pseudomonadota</taxon>
        <taxon>Alphaproteobacteria</taxon>
        <taxon>Sphingomonadales</taxon>
        <taxon>Sphingomonadaceae</taxon>
        <taxon>Sphingomonas</taxon>
    </lineage>
</organism>
<keyword evidence="4" id="KW-1185">Reference proteome</keyword>
<dbReference type="GO" id="GO:0016887">
    <property type="term" value="F:ATP hydrolysis activity"/>
    <property type="evidence" value="ECO:0007669"/>
    <property type="project" value="InterPro"/>
</dbReference>
<accession>A0A502FZQ8</accession>
<dbReference type="SMART" id="SM00382">
    <property type="entry name" value="AAA"/>
    <property type="match status" value="1"/>
</dbReference>
<dbReference type="InterPro" id="IPR051396">
    <property type="entry name" value="Bact_Antivir_Def_Nuclease"/>
</dbReference>
<dbReference type="InterPro" id="IPR003959">
    <property type="entry name" value="ATPase_AAA_core"/>
</dbReference>
<evidence type="ECO:0000259" key="2">
    <source>
        <dbReference type="SMART" id="SM00382"/>
    </source>
</evidence>
<dbReference type="AlphaFoldDB" id="A0A502FZQ8"/>
<dbReference type="PANTHER" id="PTHR43581">
    <property type="entry name" value="ATP/GTP PHOSPHATASE"/>
    <property type="match status" value="1"/>
</dbReference>
<dbReference type="SUPFAM" id="SSF52540">
    <property type="entry name" value="P-loop containing nucleoside triphosphate hydrolases"/>
    <property type="match status" value="1"/>
</dbReference>
<evidence type="ECO:0000313" key="3">
    <source>
        <dbReference type="EMBL" id="TPG55058.1"/>
    </source>
</evidence>
<sequence>MAAECIAPQIGEREIKARFPDIESLVIAREVGAQHADETIKRVVGQLDRPCSNSLAVRARQPSANALENERAPLVVRALVTTAPGPAQHVDQTFTGQPARRTPATDPGSGQCIVFIDFYENTKQALDVGRAHVRRPVDLLLAQCRNAALASVVNVGHPHPHLTIAMANARANVTIAKTYADRKTSRLFSRALALTAATRHDGTKCGNRTWRALSVIVIDRSEEPAPACLLDERTRRARAMLRAAFSSDTDVAAQTRYAMEGLAIVDQELQTSLERLFKGHCAFCERAVPTSAYRFRPTEEAGPTSDAPTEYGDRAHLYYTWLANSWSNIYPICSGCRPEEASIFPVRGKRCALPERYEIEAYAEQPTGSWRTQPSENPLLLDPSGDEDLRKHLLVLPDGRMLGLDERGAFTITHFALDRGDVTNSRRSALSLYLERLTNGDGVAPSALFRYGELLHGGAWMLLLYQLARRLGGDASRVNLSSKRIETYYLSRLRRPGFADELRAAAFDLNDDFEDLVGGRTRIPPVQSTHAPRPTHVTIRNFKSIEALDLALPNPPSSAPGDLTRASTLIILGENATGKSSILEAIALALGSQQQRRALKQEAARYMLQPAYLGGDGPARGGSIEITYEDGFIEHVQIAPGWPRNERQQEERPRLPVFAYGAYRLFTDAVRRDGSGYRVRSLLEPGHVLSNPETWLARLYDKPEFAEVVRALRSILAVDQAFEVIERDERGTFVLSIATELANGIVARVHTPLDALSSGFRAVLAMACDIMRGLLDAQDSRSPSLARARGIVLIDEVEAHLHPRWKMRIMTGLRQSLPGVSFIVTTHDPLCLRGVATHEVVALRRRRRPSPAHGELPETVEILSDLPEIDMLTLEQLLTSDLFNLFSTDASDAEDSLARTADLVALERADRLQPEDVLQLRDLRTKLRAQVRRSIPIGSTRVEQLIQEAVEQFLAERRATRSEDLGKLQDHTRSAIAAALAEL</sequence>
<dbReference type="GO" id="GO:0005524">
    <property type="term" value="F:ATP binding"/>
    <property type="evidence" value="ECO:0007669"/>
    <property type="project" value="InterPro"/>
</dbReference>